<comment type="caution">
    <text evidence="2">The sequence shown here is derived from an EMBL/GenBank/DDBJ whole genome shotgun (WGS) entry which is preliminary data.</text>
</comment>
<feature type="compositionally biased region" description="Low complexity" evidence="1">
    <location>
        <begin position="234"/>
        <end position="248"/>
    </location>
</feature>
<organism evidence="2 3">
    <name type="scientific">Heterodera schachtii</name>
    <name type="common">Sugarbeet cyst nematode worm</name>
    <name type="synonym">Tylenchus schachtii</name>
    <dbReference type="NCBI Taxonomy" id="97005"/>
    <lineage>
        <taxon>Eukaryota</taxon>
        <taxon>Metazoa</taxon>
        <taxon>Ecdysozoa</taxon>
        <taxon>Nematoda</taxon>
        <taxon>Chromadorea</taxon>
        <taxon>Rhabditida</taxon>
        <taxon>Tylenchina</taxon>
        <taxon>Tylenchomorpha</taxon>
        <taxon>Tylenchoidea</taxon>
        <taxon>Heteroderidae</taxon>
        <taxon>Heteroderinae</taxon>
        <taxon>Heterodera</taxon>
    </lineage>
</organism>
<accession>A0ABD2I9W1</accession>
<gene>
    <name evidence="2" type="ORF">niasHS_013138</name>
</gene>
<dbReference type="EMBL" id="JBICCN010000327">
    <property type="protein sequence ID" value="KAL3077149.1"/>
    <property type="molecule type" value="Genomic_DNA"/>
</dbReference>
<protein>
    <submittedName>
        <fullName evidence="2">Uncharacterized protein</fullName>
    </submittedName>
</protein>
<dbReference type="AlphaFoldDB" id="A0ABD2I9W1"/>
<evidence type="ECO:0000313" key="3">
    <source>
        <dbReference type="Proteomes" id="UP001620645"/>
    </source>
</evidence>
<sequence>MVVIGQIDALNDVFAFVTDVNGKEFRVPRELIREPMFGNYYQFDGTFLESDVLEPTSVTALANDSKALLDARAKLWDEKFGNDKCTLQKIKEMGIDSLVKKIFDSSVSEEAMEENETEQKANDNVKLHVEVKRSGRKSKNGAEIYCADNFPLVIDSSGLLNRFLEEEPIIRHAPDRKFGVCCAPRKYPIDGINWKIVRVDPESKPKKALPNGVSKMNGHSKKSVSNGGQTDECNSNSPSTYSSLPSTTVRNSPKLEEEEEKVDENELFEGLICSQNETHFLVFSPGRRWLGRLDKAKCGKDSASILGMWIQFKIKNKAGMKFVDTRFNFTRQKIIATPTGDYVLIRCRLSVPPFHEVSETPWCEELRTNVIDKAEILKQVHYGKTVLAVIGCPTQVVDEDSDILKWQLLSVVD</sequence>
<dbReference type="Proteomes" id="UP001620645">
    <property type="component" value="Unassembled WGS sequence"/>
</dbReference>
<evidence type="ECO:0000313" key="2">
    <source>
        <dbReference type="EMBL" id="KAL3077149.1"/>
    </source>
</evidence>
<feature type="compositionally biased region" description="Polar residues" evidence="1">
    <location>
        <begin position="223"/>
        <end position="233"/>
    </location>
</feature>
<evidence type="ECO:0000256" key="1">
    <source>
        <dbReference type="SAM" id="MobiDB-lite"/>
    </source>
</evidence>
<keyword evidence="3" id="KW-1185">Reference proteome</keyword>
<proteinExistence type="predicted"/>
<name>A0ABD2I9W1_HETSC</name>
<reference evidence="2 3" key="1">
    <citation type="submission" date="2024-10" db="EMBL/GenBank/DDBJ databases">
        <authorList>
            <person name="Kim D."/>
        </authorList>
    </citation>
    <scope>NUCLEOTIDE SEQUENCE [LARGE SCALE GENOMIC DNA]</scope>
    <source>
        <strain evidence="2">Taebaek</strain>
    </source>
</reference>
<feature type="region of interest" description="Disordered" evidence="1">
    <location>
        <begin position="203"/>
        <end position="260"/>
    </location>
</feature>